<dbReference type="EMBL" id="CP058627">
    <property type="protein sequence ID" value="QLG87023.1"/>
    <property type="molecule type" value="Genomic_DNA"/>
</dbReference>
<dbReference type="Pfam" id="PF01189">
    <property type="entry name" value="Methyltr_RsmB-F"/>
    <property type="match status" value="1"/>
</dbReference>
<comment type="caution">
    <text evidence="5">Lacks conserved residue(s) required for the propagation of feature annotation.</text>
</comment>
<name>A0A7H9BE76_9NEIS</name>
<reference evidence="7 8" key="1">
    <citation type="submission" date="2020-07" db="EMBL/GenBank/DDBJ databases">
        <title>Complete genome sequence of Chitinibacter sp. 2T18.</title>
        <authorList>
            <person name="Bae J.-W."/>
            <person name="Choi J.-W."/>
        </authorList>
    </citation>
    <scope>NUCLEOTIDE SEQUENCE [LARGE SCALE GENOMIC DNA]</scope>
    <source>
        <strain evidence="7 8">2T18</strain>
    </source>
</reference>
<evidence type="ECO:0000256" key="4">
    <source>
        <dbReference type="ARBA" id="ARBA00022884"/>
    </source>
</evidence>
<dbReference type="KEGG" id="chiz:HQ393_01510"/>
<dbReference type="InterPro" id="IPR054728">
    <property type="entry name" value="RsmB-like_ferredoxin"/>
</dbReference>
<organism evidence="7 8">
    <name type="scientific">Chitinibacter bivalviorum</name>
    <dbReference type="NCBI Taxonomy" id="2739434"/>
    <lineage>
        <taxon>Bacteria</taxon>
        <taxon>Pseudomonadati</taxon>
        <taxon>Pseudomonadota</taxon>
        <taxon>Betaproteobacteria</taxon>
        <taxon>Neisseriales</taxon>
        <taxon>Chitinibacteraceae</taxon>
        <taxon>Chitinibacter</taxon>
    </lineage>
</organism>
<dbReference type="PANTHER" id="PTHR22807">
    <property type="entry name" value="NOP2 YEAST -RELATED NOL1/NOP2/FMU SUN DOMAIN-CONTAINING"/>
    <property type="match status" value="1"/>
</dbReference>
<evidence type="ECO:0000313" key="8">
    <source>
        <dbReference type="Proteomes" id="UP000509597"/>
    </source>
</evidence>
<dbReference type="Gene3D" id="3.40.50.150">
    <property type="entry name" value="Vaccinia Virus protein VP39"/>
    <property type="match status" value="1"/>
</dbReference>
<dbReference type="InterPro" id="IPR023267">
    <property type="entry name" value="RCMT"/>
</dbReference>
<comment type="similarity">
    <text evidence="5">Belongs to the class I-like SAM-binding methyltransferase superfamily. RsmB/NOP family.</text>
</comment>
<dbReference type="GO" id="GO:0003723">
    <property type="term" value="F:RNA binding"/>
    <property type="evidence" value="ECO:0007669"/>
    <property type="project" value="UniProtKB-UniRule"/>
</dbReference>
<accession>A0A7H9BE76</accession>
<keyword evidence="8" id="KW-1185">Reference proteome</keyword>
<proteinExistence type="inferred from homology"/>
<protein>
    <submittedName>
        <fullName evidence="7">RsmB/NOP family class I SAM-dependent RNA methyltransferase</fullName>
    </submittedName>
</protein>
<keyword evidence="1 5" id="KW-0489">Methyltransferase</keyword>
<gene>
    <name evidence="7" type="ORF">HQ393_01510</name>
</gene>
<feature type="binding site" evidence="5">
    <location>
        <position position="259"/>
    </location>
    <ligand>
        <name>S-adenosyl-L-methionine</name>
        <dbReference type="ChEBI" id="CHEBI:59789"/>
    </ligand>
</feature>
<dbReference type="GO" id="GO:0001510">
    <property type="term" value="P:RNA methylation"/>
    <property type="evidence" value="ECO:0007669"/>
    <property type="project" value="InterPro"/>
</dbReference>
<dbReference type="PANTHER" id="PTHR22807:SF53">
    <property type="entry name" value="RIBOSOMAL RNA SMALL SUBUNIT METHYLTRANSFERASE B-RELATED"/>
    <property type="match status" value="1"/>
</dbReference>
<evidence type="ECO:0000256" key="5">
    <source>
        <dbReference type="PROSITE-ProRule" id="PRU01023"/>
    </source>
</evidence>
<keyword evidence="2 5" id="KW-0808">Transferase</keyword>
<dbReference type="RefSeq" id="WP_179357109.1">
    <property type="nucleotide sequence ID" value="NZ_CP058627.1"/>
</dbReference>
<dbReference type="Pfam" id="PF22458">
    <property type="entry name" value="RsmF-B_ferredox"/>
    <property type="match status" value="1"/>
</dbReference>
<feature type="binding site" evidence="5">
    <location>
        <position position="306"/>
    </location>
    <ligand>
        <name>S-adenosyl-L-methionine</name>
        <dbReference type="ChEBI" id="CHEBI:59789"/>
    </ligand>
</feature>
<dbReference type="GO" id="GO:0008173">
    <property type="term" value="F:RNA methyltransferase activity"/>
    <property type="evidence" value="ECO:0007669"/>
    <property type="project" value="InterPro"/>
</dbReference>
<dbReference type="PROSITE" id="PS51686">
    <property type="entry name" value="SAM_MT_RSMB_NOP"/>
    <property type="match status" value="1"/>
</dbReference>
<keyword evidence="3 5" id="KW-0949">S-adenosyl-L-methionine</keyword>
<dbReference type="InterPro" id="IPR029063">
    <property type="entry name" value="SAM-dependent_MTases_sf"/>
</dbReference>
<evidence type="ECO:0000256" key="3">
    <source>
        <dbReference type="ARBA" id="ARBA00022691"/>
    </source>
</evidence>
<sequence length="447" mass="48986">MTPKQLSATLDILNSALGFNAPADAVVSRHFRENKDLGPKDRAVIAETVFGILRHLPQLEWLAGSTNERLASTRELLLAFFTRIKHLNVRELPSVFTDEDKERAGAMKGMALRDAPLNVRAAMPQWLVDAMLAEGKDEAAILAMGQAMLQAAPLDIRVNGIKAKRDAVASELKAVGDINTTPTPYSPWGLRVEGKPAINKYKCFIEGRVEVQDEGSQLLGLLSGAKRGQMVTDFCAGAGGKTLLLGAMMQNTGRLYAFDVSEKRLANLKPRLARSGLSNVNPQLIASETDQKIKRLAGKMDVVLVDSPCSGMGTLRRNPDLKMRQSAQSVAELNEKQRAILKSAARLVKNGGRLVYATCSFLQSENQGIVREFLAAHPDFQLLDARELLAKERVEIELADEFLQLTPQQHQTDAFFAAVLQRLSVEKVKAQEESAMLSAEDEASEEV</sequence>
<dbReference type="InterPro" id="IPR049560">
    <property type="entry name" value="MeTrfase_RsmB-F_NOP2_cat"/>
</dbReference>
<evidence type="ECO:0000256" key="1">
    <source>
        <dbReference type="ARBA" id="ARBA00022603"/>
    </source>
</evidence>
<keyword evidence="4 5" id="KW-0694">RNA-binding</keyword>
<feature type="active site" description="Nucleophile" evidence="5">
    <location>
        <position position="359"/>
    </location>
</feature>
<dbReference type="PRINTS" id="PR02008">
    <property type="entry name" value="RCMTFAMILY"/>
</dbReference>
<evidence type="ECO:0000313" key="7">
    <source>
        <dbReference type="EMBL" id="QLG87023.1"/>
    </source>
</evidence>
<dbReference type="SUPFAM" id="SSF53335">
    <property type="entry name" value="S-adenosyl-L-methionine-dependent methyltransferases"/>
    <property type="match status" value="1"/>
</dbReference>
<dbReference type="InterPro" id="IPR001678">
    <property type="entry name" value="MeTrfase_RsmB-F_NOP2_dom"/>
</dbReference>
<feature type="domain" description="SAM-dependent MTase RsmB/NOP-type" evidence="6">
    <location>
        <begin position="144"/>
        <end position="423"/>
    </location>
</feature>
<dbReference type="AlphaFoldDB" id="A0A7H9BE76"/>
<dbReference type="CDD" id="cd02440">
    <property type="entry name" value="AdoMet_MTases"/>
    <property type="match status" value="1"/>
</dbReference>
<evidence type="ECO:0000259" key="6">
    <source>
        <dbReference type="PROSITE" id="PS51686"/>
    </source>
</evidence>
<evidence type="ECO:0000256" key="2">
    <source>
        <dbReference type="ARBA" id="ARBA00022679"/>
    </source>
</evidence>
<dbReference type="Proteomes" id="UP000509597">
    <property type="component" value="Chromosome"/>
</dbReference>